<reference evidence="1 2" key="1">
    <citation type="submission" date="2013-03" db="EMBL/GenBank/DDBJ databases">
        <title>Genome-wide comparison of cowpoxviruses reveals a new clade related to Variola virus.</title>
        <authorList>
            <person name="Dabrowski P.W."/>
            <person name="Radonic A."/>
            <person name="Kurth A."/>
            <person name="Nitsche A."/>
        </authorList>
    </citation>
    <scope>NUCLEOTIDE SEQUENCE [LARGE SCALE GENOMIC DNA]</scope>
    <source>
        <strain evidence="1">MarLei07/1</strain>
    </source>
</reference>
<dbReference type="Proteomes" id="UP000099759">
    <property type="component" value="Segment"/>
</dbReference>
<sequence>MLNFSLCLYSVHNKSYYIPLIMQA</sequence>
<name>U5TEG5_COWPX</name>
<evidence type="ECO:0000313" key="2">
    <source>
        <dbReference type="Proteomes" id="UP000099759"/>
    </source>
</evidence>
<organismHost>
    <name type="scientific">Microtus agrestis</name>
    <name type="common">Short-tailed field vole</name>
    <dbReference type="NCBI Taxonomy" id="29092"/>
</organismHost>
<organism evidence="1 2">
    <name type="scientific">Cowpox virus</name>
    <name type="common">CPV</name>
    <dbReference type="NCBI Taxonomy" id="10243"/>
    <lineage>
        <taxon>Viruses</taxon>
        <taxon>Varidnaviria</taxon>
        <taxon>Bamfordvirae</taxon>
        <taxon>Nucleocytoviricota</taxon>
        <taxon>Pokkesviricetes</taxon>
        <taxon>Chitovirales</taxon>
        <taxon>Poxviridae</taxon>
        <taxon>Chordopoxvirinae</taxon>
        <taxon>Orthopoxvirus</taxon>
        <taxon>Orthopoxvirus cowpox</taxon>
    </lineage>
</organism>
<proteinExistence type="predicted"/>
<dbReference type="EMBL" id="KC813499">
    <property type="protein sequence ID" value="AGY98962.1"/>
    <property type="molecule type" value="Genomic_DNA"/>
</dbReference>
<protein>
    <submittedName>
        <fullName evidence="1">CPXV216 protein</fullName>
    </submittedName>
</protein>
<accession>U5TEG5</accession>
<organismHost>
    <name type="scientific">Bos taurus</name>
    <name type="common">Bovine</name>
    <dbReference type="NCBI Taxonomy" id="9913"/>
</organismHost>
<organismHost>
    <name type="scientific">Mus musculus</name>
    <name type="common">Mouse</name>
    <dbReference type="NCBI Taxonomy" id="10090"/>
</organismHost>
<organismHost>
    <name type="scientific">Apodemus sylvaticus</name>
    <name type="common">European woodmouse</name>
    <dbReference type="NCBI Taxonomy" id="10129"/>
</organismHost>
<gene>
    <name evidence="1" type="primary">CPXV216</name>
</gene>
<organismHost>
    <name type="scientific">Homo sapiens</name>
    <name type="common">Human</name>
    <dbReference type="NCBI Taxonomy" id="9606"/>
</organismHost>
<organismHost>
    <name type="scientific">Myodes glareolus</name>
    <name type="common">Bank vole</name>
    <name type="synonym">Clethrionomys glareolus</name>
    <dbReference type="NCBI Taxonomy" id="447135"/>
</organismHost>
<evidence type="ECO:0000313" key="1">
    <source>
        <dbReference type="EMBL" id="AGY98962.1"/>
    </source>
</evidence>
<organismHost>
    <name type="scientific">Loxodonta africana</name>
    <name type="common">African elephant</name>
    <dbReference type="NCBI Taxonomy" id="9785"/>
</organismHost>
<organismHost>
    <name type="scientific">Felis catus</name>
    <name type="common">Cat</name>
    <name type="synonym">Felis silvestris catus</name>
    <dbReference type="NCBI Taxonomy" id="9685"/>
</organismHost>